<evidence type="ECO:0000313" key="2">
    <source>
        <dbReference type="Proteomes" id="UP000814033"/>
    </source>
</evidence>
<dbReference type="EMBL" id="MU275869">
    <property type="protein sequence ID" value="KAI0049793.1"/>
    <property type="molecule type" value="Genomic_DNA"/>
</dbReference>
<evidence type="ECO:0000313" key="1">
    <source>
        <dbReference type="EMBL" id="KAI0049793.1"/>
    </source>
</evidence>
<reference evidence="1" key="1">
    <citation type="submission" date="2021-02" db="EMBL/GenBank/DDBJ databases">
        <authorList>
            <consortium name="DOE Joint Genome Institute"/>
            <person name="Ahrendt S."/>
            <person name="Looney B.P."/>
            <person name="Miyauchi S."/>
            <person name="Morin E."/>
            <person name="Drula E."/>
            <person name="Courty P.E."/>
            <person name="Chicoki N."/>
            <person name="Fauchery L."/>
            <person name="Kohler A."/>
            <person name="Kuo A."/>
            <person name="Labutti K."/>
            <person name="Pangilinan J."/>
            <person name="Lipzen A."/>
            <person name="Riley R."/>
            <person name="Andreopoulos W."/>
            <person name="He G."/>
            <person name="Johnson J."/>
            <person name="Barry K.W."/>
            <person name="Grigoriev I.V."/>
            <person name="Nagy L."/>
            <person name="Hibbett D."/>
            <person name="Henrissat B."/>
            <person name="Matheny P.B."/>
            <person name="Labbe J."/>
            <person name="Martin F."/>
        </authorList>
    </citation>
    <scope>NUCLEOTIDE SEQUENCE</scope>
    <source>
        <strain evidence="1">FP105234-sp</strain>
    </source>
</reference>
<reference evidence="1" key="2">
    <citation type="journal article" date="2022" name="New Phytol.">
        <title>Evolutionary transition to the ectomycorrhizal habit in the genomes of a hyperdiverse lineage of mushroom-forming fungi.</title>
        <authorList>
            <person name="Looney B."/>
            <person name="Miyauchi S."/>
            <person name="Morin E."/>
            <person name="Drula E."/>
            <person name="Courty P.E."/>
            <person name="Kohler A."/>
            <person name="Kuo A."/>
            <person name="LaButti K."/>
            <person name="Pangilinan J."/>
            <person name="Lipzen A."/>
            <person name="Riley R."/>
            <person name="Andreopoulos W."/>
            <person name="He G."/>
            <person name="Johnson J."/>
            <person name="Nolan M."/>
            <person name="Tritt A."/>
            <person name="Barry K.W."/>
            <person name="Grigoriev I.V."/>
            <person name="Nagy L.G."/>
            <person name="Hibbett D."/>
            <person name="Henrissat B."/>
            <person name="Matheny P.B."/>
            <person name="Labbe J."/>
            <person name="Martin F.M."/>
        </authorList>
    </citation>
    <scope>NUCLEOTIDE SEQUENCE</scope>
    <source>
        <strain evidence="1">FP105234-sp</strain>
    </source>
</reference>
<gene>
    <name evidence="1" type="ORF">FA95DRAFT_1488484</name>
</gene>
<accession>A0ACB8S1W2</accession>
<comment type="caution">
    <text evidence="1">The sequence shown here is derived from an EMBL/GenBank/DDBJ whole genome shotgun (WGS) entry which is preliminary data.</text>
</comment>
<keyword evidence="2" id="KW-1185">Reference proteome</keyword>
<name>A0ACB8S1W2_9AGAM</name>
<organism evidence="1 2">
    <name type="scientific">Auriscalpium vulgare</name>
    <dbReference type="NCBI Taxonomy" id="40419"/>
    <lineage>
        <taxon>Eukaryota</taxon>
        <taxon>Fungi</taxon>
        <taxon>Dikarya</taxon>
        <taxon>Basidiomycota</taxon>
        <taxon>Agaricomycotina</taxon>
        <taxon>Agaricomycetes</taxon>
        <taxon>Russulales</taxon>
        <taxon>Auriscalpiaceae</taxon>
        <taxon>Auriscalpium</taxon>
    </lineage>
</organism>
<protein>
    <submittedName>
        <fullName evidence="1">Uncharacterized protein</fullName>
    </submittedName>
</protein>
<sequence length="166" mass="18662">MSQEKESPFNAITEDLRNRIDDWQGQPLSGLGALHIFDILSVRRDALVREYHVYLFKKAIICVVEEEKRTLGRFLSSVSGAASALVYGSPIASSSSAQQKGVLRLKGRIYIRHIRQVTDASVPGELSLTIDMEDECLDSFILIFKDRPSLETWRANILALVSLVQR</sequence>
<proteinExistence type="predicted"/>
<dbReference type="Proteomes" id="UP000814033">
    <property type="component" value="Unassembled WGS sequence"/>
</dbReference>